<dbReference type="STRING" id="263475.AMD00_18930"/>
<dbReference type="PANTHER" id="PTHR10724:SF10">
    <property type="entry name" value="S1 RNA-BINDING DOMAIN-CONTAINING PROTEIN 1"/>
    <property type="match status" value="1"/>
</dbReference>
<comment type="caution">
    <text evidence="2">The sequence shown here is derived from an EMBL/GenBank/DDBJ whole genome shotgun (WGS) entry which is preliminary data.</text>
</comment>
<dbReference type="FunFam" id="2.40.50.140:FF:000051">
    <property type="entry name" value="RNA-binding transcriptional accessory protein"/>
    <property type="match status" value="1"/>
</dbReference>
<name>A0A0M0L9F3_9BACL</name>
<sequence>MADKYVVGDVLTGKVTGIQPYGAFVALDENTQGLVHISEITYGFVKNIADLLSVGQEVQVKVLEIDENASKISLSIRALQERPPMKRKENAPRKSLQARVDEKDAVGFNSLKEKLQDWIDQSGIKG</sequence>
<dbReference type="Pfam" id="PF00575">
    <property type="entry name" value="S1"/>
    <property type="match status" value="1"/>
</dbReference>
<dbReference type="OrthoDB" id="9810507at2"/>
<dbReference type="Proteomes" id="UP000036867">
    <property type="component" value="Unassembled WGS sequence"/>
</dbReference>
<dbReference type="Gene3D" id="2.40.50.140">
    <property type="entry name" value="Nucleic acid-binding proteins"/>
    <property type="match status" value="1"/>
</dbReference>
<dbReference type="GO" id="GO:0003729">
    <property type="term" value="F:mRNA binding"/>
    <property type="evidence" value="ECO:0007669"/>
    <property type="project" value="UniProtKB-ARBA"/>
</dbReference>
<dbReference type="PANTHER" id="PTHR10724">
    <property type="entry name" value="30S RIBOSOMAL PROTEIN S1"/>
    <property type="match status" value="1"/>
</dbReference>
<dbReference type="InterPro" id="IPR035104">
    <property type="entry name" value="Ribosomal_protein_S1-like"/>
</dbReference>
<dbReference type="PATRIC" id="fig|263475.3.peg.2633"/>
<dbReference type="InterPro" id="IPR012340">
    <property type="entry name" value="NA-bd_OB-fold"/>
</dbReference>
<dbReference type="GO" id="GO:0006412">
    <property type="term" value="P:translation"/>
    <property type="evidence" value="ECO:0007669"/>
    <property type="project" value="TreeGrafter"/>
</dbReference>
<organism evidence="2 3">
    <name type="scientific">Viridibacillus arvi</name>
    <dbReference type="NCBI Taxonomy" id="263475"/>
    <lineage>
        <taxon>Bacteria</taxon>
        <taxon>Bacillati</taxon>
        <taxon>Bacillota</taxon>
        <taxon>Bacilli</taxon>
        <taxon>Bacillales</taxon>
        <taxon>Caryophanaceae</taxon>
        <taxon>Viridibacillus</taxon>
    </lineage>
</organism>
<keyword evidence="3" id="KW-1185">Reference proteome</keyword>
<protein>
    <submittedName>
        <fullName evidence="2">General stress protein</fullName>
    </submittedName>
</protein>
<dbReference type="SMART" id="SM00316">
    <property type="entry name" value="S1"/>
    <property type="match status" value="1"/>
</dbReference>
<accession>A0A0M0L9F3</accession>
<dbReference type="NCBIfam" id="NF040579">
    <property type="entry name" value="S1_dom_CvfD"/>
    <property type="match status" value="1"/>
</dbReference>
<evidence type="ECO:0000259" key="1">
    <source>
        <dbReference type="PROSITE" id="PS50126"/>
    </source>
</evidence>
<dbReference type="SUPFAM" id="SSF50249">
    <property type="entry name" value="Nucleic acid-binding proteins"/>
    <property type="match status" value="1"/>
</dbReference>
<reference evidence="3" key="1">
    <citation type="submission" date="2015-08" db="EMBL/GenBank/DDBJ databases">
        <title>Fjat-10028 dsm 16317.</title>
        <authorList>
            <person name="Liu B."/>
            <person name="Wang J."/>
            <person name="Zhu Y."/>
            <person name="Liu G."/>
            <person name="Chen Q."/>
            <person name="Chen Z."/>
            <person name="Lan J."/>
            <person name="Che J."/>
            <person name="Ge C."/>
            <person name="Shi H."/>
            <person name="Pan Z."/>
            <person name="Liu X."/>
        </authorList>
    </citation>
    <scope>NUCLEOTIDE SEQUENCE [LARGE SCALE GENOMIC DNA]</scope>
    <source>
        <strain evidence="3">DSM 16317</strain>
    </source>
</reference>
<evidence type="ECO:0000313" key="2">
    <source>
        <dbReference type="EMBL" id="KOO47720.1"/>
    </source>
</evidence>
<dbReference type="InterPro" id="IPR003029">
    <property type="entry name" value="S1_domain"/>
</dbReference>
<gene>
    <name evidence="2" type="ORF">AMD00_18930</name>
</gene>
<dbReference type="GeneID" id="301138172"/>
<dbReference type="InterPro" id="IPR050437">
    <property type="entry name" value="Ribos_protein_bS1-like"/>
</dbReference>
<feature type="domain" description="S1 motif" evidence="1">
    <location>
        <begin position="8"/>
        <end position="77"/>
    </location>
</feature>
<dbReference type="AlphaFoldDB" id="A0A0M0L9F3"/>
<dbReference type="PRINTS" id="PR00681">
    <property type="entry name" value="RIBOSOMALS1"/>
</dbReference>
<dbReference type="PROSITE" id="PS50126">
    <property type="entry name" value="S1"/>
    <property type="match status" value="1"/>
</dbReference>
<dbReference type="EMBL" id="LILB01000008">
    <property type="protein sequence ID" value="KOO47720.1"/>
    <property type="molecule type" value="Genomic_DNA"/>
</dbReference>
<dbReference type="NCBIfam" id="NF005973">
    <property type="entry name" value="PRK08059.1"/>
    <property type="match status" value="1"/>
</dbReference>
<proteinExistence type="predicted"/>
<dbReference type="GO" id="GO:0005737">
    <property type="term" value="C:cytoplasm"/>
    <property type="evidence" value="ECO:0007669"/>
    <property type="project" value="UniProtKB-ARBA"/>
</dbReference>
<dbReference type="RefSeq" id="WP_053418595.1">
    <property type="nucleotide sequence ID" value="NZ_JBCMNK010000030.1"/>
</dbReference>
<dbReference type="GO" id="GO:0003735">
    <property type="term" value="F:structural constituent of ribosome"/>
    <property type="evidence" value="ECO:0007669"/>
    <property type="project" value="TreeGrafter"/>
</dbReference>
<evidence type="ECO:0000313" key="3">
    <source>
        <dbReference type="Proteomes" id="UP000036867"/>
    </source>
</evidence>